<dbReference type="SUPFAM" id="SSF47473">
    <property type="entry name" value="EF-hand"/>
    <property type="match status" value="1"/>
</dbReference>
<name>A0A7S4GBM0_9EUGL</name>
<dbReference type="EMBL" id="HBJA01124585">
    <property type="protein sequence ID" value="CAE0831620.1"/>
    <property type="molecule type" value="Transcribed_RNA"/>
</dbReference>
<dbReference type="InterPro" id="IPR018247">
    <property type="entry name" value="EF_Hand_1_Ca_BS"/>
</dbReference>
<feature type="region of interest" description="Disordered" evidence="2">
    <location>
        <begin position="58"/>
        <end position="83"/>
    </location>
</feature>
<protein>
    <recommendedName>
        <fullName evidence="3">EF-hand domain-containing protein</fullName>
    </recommendedName>
</protein>
<evidence type="ECO:0000256" key="2">
    <source>
        <dbReference type="SAM" id="MobiDB-lite"/>
    </source>
</evidence>
<dbReference type="PROSITE" id="PS50222">
    <property type="entry name" value="EF_HAND_2"/>
    <property type="match status" value="1"/>
</dbReference>
<keyword evidence="1" id="KW-0106">Calcium</keyword>
<dbReference type="InterPro" id="IPR011992">
    <property type="entry name" value="EF-hand-dom_pair"/>
</dbReference>
<dbReference type="GO" id="GO:0005509">
    <property type="term" value="F:calcium ion binding"/>
    <property type="evidence" value="ECO:0007669"/>
    <property type="project" value="InterPro"/>
</dbReference>
<gene>
    <name evidence="4" type="ORF">EGYM00163_LOCUS42902</name>
</gene>
<evidence type="ECO:0000313" key="4">
    <source>
        <dbReference type="EMBL" id="CAE0831620.1"/>
    </source>
</evidence>
<proteinExistence type="predicted"/>
<feature type="domain" description="EF-hand" evidence="3">
    <location>
        <begin position="239"/>
        <end position="274"/>
    </location>
</feature>
<dbReference type="InterPro" id="IPR002048">
    <property type="entry name" value="EF_hand_dom"/>
</dbReference>
<dbReference type="AlphaFoldDB" id="A0A7S4GBM0"/>
<dbReference type="PROSITE" id="PS00018">
    <property type="entry name" value="EF_HAND_1"/>
    <property type="match status" value="1"/>
</dbReference>
<reference evidence="4" key="1">
    <citation type="submission" date="2021-01" db="EMBL/GenBank/DDBJ databases">
        <authorList>
            <person name="Corre E."/>
            <person name="Pelletier E."/>
            <person name="Niang G."/>
            <person name="Scheremetjew M."/>
            <person name="Finn R."/>
            <person name="Kale V."/>
            <person name="Holt S."/>
            <person name="Cochrane G."/>
            <person name="Meng A."/>
            <person name="Brown T."/>
            <person name="Cohen L."/>
        </authorList>
    </citation>
    <scope>NUCLEOTIDE SEQUENCE</scope>
    <source>
        <strain evidence="4">CCMP1594</strain>
    </source>
</reference>
<dbReference type="Gene3D" id="1.10.238.10">
    <property type="entry name" value="EF-hand"/>
    <property type="match status" value="1"/>
</dbReference>
<evidence type="ECO:0000256" key="1">
    <source>
        <dbReference type="ARBA" id="ARBA00022837"/>
    </source>
</evidence>
<evidence type="ECO:0000259" key="3">
    <source>
        <dbReference type="PROSITE" id="PS50222"/>
    </source>
</evidence>
<sequence length="386" mass="42748">MTDSEGGPRKVIYKDIATGTWQVKYRDRSPPPYQGFERNEEACLVPFSGVGTGIGSGVSVRHRLRPRRPADPRTGGASTRPRAFQAVEADRQSAASSQYSFMAVPPTFPKPSNRVRMCRGTSGCMCAECDTRDALEQFERNRDTLQSKRQLPEQIGLLMGPRPKDARSPMLSDKFQAAKNTSKLCRLLGNLSVPIPKLIQSYEAHCPASKDSPCAEEGVGLQRFRQLLEQLLSVPVVEVYSAELPTLFNAFDENGNGTITWREWLAGVGLLILPPALDANVMALWGFISAKAPGGHVALNTLTSDTQLKCYVAHYRHREQEFYTMVDLFVPAASRFFDGFIGLGIEAYDYRALVYSNRSLLQMFAALAPKKSNRTEHTDGKASEAF</sequence>
<accession>A0A7S4GBM0</accession>
<organism evidence="4">
    <name type="scientific">Eutreptiella gymnastica</name>
    <dbReference type="NCBI Taxonomy" id="73025"/>
    <lineage>
        <taxon>Eukaryota</taxon>
        <taxon>Discoba</taxon>
        <taxon>Euglenozoa</taxon>
        <taxon>Euglenida</taxon>
        <taxon>Spirocuta</taxon>
        <taxon>Euglenophyceae</taxon>
        <taxon>Eutreptiales</taxon>
        <taxon>Eutreptiaceae</taxon>
        <taxon>Eutreptiella</taxon>
    </lineage>
</organism>